<proteinExistence type="predicted"/>
<evidence type="ECO:0000313" key="3">
    <source>
        <dbReference type="Proteomes" id="UP001501612"/>
    </source>
</evidence>
<organism evidence="2 3">
    <name type="scientific">Nocardioides lentus</name>
    <dbReference type="NCBI Taxonomy" id="338077"/>
    <lineage>
        <taxon>Bacteria</taxon>
        <taxon>Bacillati</taxon>
        <taxon>Actinomycetota</taxon>
        <taxon>Actinomycetes</taxon>
        <taxon>Propionibacteriales</taxon>
        <taxon>Nocardioidaceae</taxon>
        <taxon>Nocardioides</taxon>
    </lineage>
</organism>
<accession>A0ABP5AY25</accession>
<feature type="region of interest" description="Disordered" evidence="1">
    <location>
        <begin position="1"/>
        <end position="76"/>
    </location>
</feature>
<gene>
    <name evidence="2" type="ORF">GCM10009737_27210</name>
</gene>
<feature type="compositionally biased region" description="Polar residues" evidence="1">
    <location>
        <begin position="1"/>
        <end position="19"/>
    </location>
</feature>
<comment type="caution">
    <text evidence="2">The sequence shown here is derived from an EMBL/GenBank/DDBJ whole genome shotgun (WGS) entry which is preliminary data.</text>
</comment>
<feature type="compositionally biased region" description="Low complexity" evidence="1">
    <location>
        <begin position="22"/>
        <end position="40"/>
    </location>
</feature>
<dbReference type="EMBL" id="BAAAMY010000006">
    <property type="protein sequence ID" value="GAA1924114.1"/>
    <property type="molecule type" value="Genomic_DNA"/>
</dbReference>
<keyword evidence="3" id="KW-1185">Reference proteome</keyword>
<name>A0ABP5AY25_9ACTN</name>
<dbReference type="Proteomes" id="UP001501612">
    <property type="component" value="Unassembled WGS sequence"/>
</dbReference>
<protein>
    <submittedName>
        <fullName evidence="2">Uncharacterized protein</fullName>
    </submittedName>
</protein>
<evidence type="ECO:0000313" key="2">
    <source>
        <dbReference type="EMBL" id="GAA1924114.1"/>
    </source>
</evidence>
<evidence type="ECO:0000256" key="1">
    <source>
        <dbReference type="SAM" id="MobiDB-lite"/>
    </source>
</evidence>
<reference evidence="3" key="1">
    <citation type="journal article" date="2019" name="Int. J. Syst. Evol. Microbiol.">
        <title>The Global Catalogue of Microorganisms (GCM) 10K type strain sequencing project: providing services to taxonomists for standard genome sequencing and annotation.</title>
        <authorList>
            <consortium name="The Broad Institute Genomics Platform"/>
            <consortium name="The Broad Institute Genome Sequencing Center for Infectious Disease"/>
            <person name="Wu L."/>
            <person name="Ma J."/>
        </authorList>
    </citation>
    <scope>NUCLEOTIDE SEQUENCE [LARGE SCALE GENOMIC DNA]</scope>
    <source>
        <strain evidence="3">JCM 14046</strain>
    </source>
</reference>
<sequence>MLNASRSHTSVLGETSSNRPFAKAAPTCTETTPATTSSTARFTGGDATGGPTARGRPGFTRVSRDVDSPDARAGLG</sequence>